<keyword evidence="2" id="KW-1185">Reference proteome</keyword>
<dbReference type="Proteomes" id="UP001642406">
    <property type="component" value="Unassembled WGS sequence"/>
</dbReference>
<comment type="caution">
    <text evidence="1">The sequence shown here is derived from an EMBL/GenBank/DDBJ whole genome shotgun (WGS) entry which is preliminary data.</text>
</comment>
<dbReference type="Gene3D" id="3.30.1330.40">
    <property type="entry name" value="RutC-like"/>
    <property type="match status" value="1"/>
</dbReference>
<dbReference type="InterPro" id="IPR006175">
    <property type="entry name" value="YjgF/YER057c/UK114"/>
</dbReference>
<dbReference type="PANTHER" id="PTHR43857">
    <property type="entry name" value="BLR7761 PROTEIN"/>
    <property type="match status" value="1"/>
</dbReference>
<proteinExistence type="predicted"/>
<dbReference type="PANTHER" id="PTHR43857:SF1">
    <property type="entry name" value="YJGH FAMILY PROTEIN"/>
    <property type="match status" value="1"/>
</dbReference>
<dbReference type="SUPFAM" id="SSF55298">
    <property type="entry name" value="YjgF-like"/>
    <property type="match status" value="1"/>
</dbReference>
<dbReference type="Pfam" id="PF01042">
    <property type="entry name" value="Ribonuc_L-PSP"/>
    <property type="match status" value="1"/>
</dbReference>
<accession>A0ABP0BCD6</accession>
<evidence type="ECO:0000313" key="2">
    <source>
        <dbReference type="Proteomes" id="UP001642406"/>
    </source>
</evidence>
<reference evidence="1 2" key="1">
    <citation type="submission" date="2024-01" db="EMBL/GenBank/DDBJ databases">
        <authorList>
            <person name="Allen C."/>
            <person name="Tagirdzhanova G."/>
        </authorList>
    </citation>
    <scope>NUCLEOTIDE SEQUENCE [LARGE SCALE GENOMIC DNA]</scope>
</reference>
<dbReference type="EMBL" id="CAWUHC010000020">
    <property type="protein sequence ID" value="CAK7217267.1"/>
    <property type="molecule type" value="Genomic_DNA"/>
</dbReference>
<organism evidence="1 2">
    <name type="scientific">Sporothrix bragantina</name>
    <dbReference type="NCBI Taxonomy" id="671064"/>
    <lineage>
        <taxon>Eukaryota</taxon>
        <taxon>Fungi</taxon>
        <taxon>Dikarya</taxon>
        <taxon>Ascomycota</taxon>
        <taxon>Pezizomycotina</taxon>
        <taxon>Sordariomycetes</taxon>
        <taxon>Sordariomycetidae</taxon>
        <taxon>Ophiostomatales</taxon>
        <taxon>Ophiostomataceae</taxon>
        <taxon>Sporothrix</taxon>
    </lineage>
</organism>
<dbReference type="InterPro" id="IPR035959">
    <property type="entry name" value="RutC-like_sf"/>
</dbReference>
<name>A0ABP0BCD6_9PEZI</name>
<dbReference type="CDD" id="cd06154">
    <property type="entry name" value="YjgF_YER057c_UK114_like_6"/>
    <property type="match status" value="1"/>
</dbReference>
<protein>
    <submittedName>
        <fullName evidence="1">Uncharacterized protein</fullName>
    </submittedName>
</protein>
<evidence type="ECO:0000313" key="1">
    <source>
        <dbReference type="EMBL" id="CAK7217267.1"/>
    </source>
</evidence>
<sequence length="168" mass="18192">MRLKNKDDIMSGSGQKQLISSGSAFEAQIGYSRAVVSGDWVFVSGCTGYDYATGQLRTGVADQADQALHNVAAALAEVKPDEKGEYDAVTMADVVRVRYILPDRTLFPATWPVLQKWFGGPQGARPAATMIQAGLMEEVMLFEVEATARRPRKKIGGRVMGEGDLPPI</sequence>
<gene>
    <name evidence="1" type="ORF">SBRCBS47491_003106</name>
</gene>